<dbReference type="InterPro" id="IPR014729">
    <property type="entry name" value="Rossmann-like_a/b/a_fold"/>
</dbReference>
<gene>
    <name evidence="16" type="primary">ribF</name>
    <name evidence="16" type="ORF">GCM10008932_21900</name>
</gene>
<comment type="pathway">
    <text evidence="2 14">Cofactor biosynthesis; FMN biosynthesis; FMN from riboflavin (ATP route): step 1/1.</text>
</comment>
<evidence type="ECO:0000256" key="11">
    <source>
        <dbReference type="ARBA" id="ARBA00023268"/>
    </source>
</evidence>
<comment type="catalytic activity">
    <reaction evidence="13 14">
        <text>FMN + ATP + H(+) = FAD + diphosphate</text>
        <dbReference type="Rhea" id="RHEA:17237"/>
        <dbReference type="ChEBI" id="CHEBI:15378"/>
        <dbReference type="ChEBI" id="CHEBI:30616"/>
        <dbReference type="ChEBI" id="CHEBI:33019"/>
        <dbReference type="ChEBI" id="CHEBI:57692"/>
        <dbReference type="ChEBI" id="CHEBI:58210"/>
        <dbReference type="EC" id="2.7.7.2"/>
    </reaction>
</comment>
<protein>
    <recommendedName>
        <fullName evidence="14">Riboflavin biosynthesis protein</fullName>
    </recommendedName>
    <domain>
        <recommendedName>
            <fullName evidence="14">Riboflavin kinase</fullName>
            <ecNumber evidence="14">2.7.1.26</ecNumber>
        </recommendedName>
        <alternativeName>
            <fullName evidence="14">Flavokinase</fullName>
        </alternativeName>
    </domain>
    <domain>
        <recommendedName>
            <fullName evidence="14">FMN adenylyltransferase</fullName>
            <ecNumber evidence="14">2.7.7.2</ecNumber>
        </recommendedName>
        <alternativeName>
            <fullName evidence="14">FAD pyrophosphorylase</fullName>
        </alternativeName>
        <alternativeName>
            <fullName evidence="14">FAD synthase</fullName>
        </alternativeName>
    </domain>
</protein>
<keyword evidence="5 14" id="KW-0808">Transferase</keyword>
<proteinExistence type="inferred from homology"/>
<dbReference type="PANTHER" id="PTHR22749">
    <property type="entry name" value="RIBOFLAVIN KINASE/FMN ADENYLYLTRANSFERASE"/>
    <property type="match status" value="1"/>
</dbReference>
<evidence type="ECO:0000256" key="10">
    <source>
        <dbReference type="ARBA" id="ARBA00022840"/>
    </source>
</evidence>
<evidence type="ECO:0000256" key="3">
    <source>
        <dbReference type="ARBA" id="ARBA00022630"/>
    </source>
</evidence>
<comment type="similarity">
    <text evidence="14">Belongs to the ribF family.</text>
</comment>
<dbReference type="InterPro" id="IPR002606">
    <property type="entry name" value="Riboflavin_kinase_bac"/>
</dbReference>
<dbReference type="EC" id="2.7.1.26" evidence="14"/>
<evidence type="ECO:0000313" key="16">
    <source>
        <dbReference type="EMBL" id="GAA0369953.1"/>
    </source>
</evidence>
<reference evidence="17" key="1">
    <citation type="journal article" date="2019" name="Int. J. Syst. Evol. Microbiol.">
        <title>The Global Catalogue of Microorganisms (GCM) 10K type strain sequencing project: providing services to taxonomists for standard genome sequencing and annotation.</title>
        <authorList>
            <consortium name="The Broad Institute Genomics Platform"/>
            <consortium name="The Broad Institute Genome Sequencing Center for Infectious Disease"/>
            <person name="Wu L."/>
            <person name="Ma J."/>
        </authorList>
    </citation>
    <scope>NUCLEOTIDE SEQUENCE [LARGE SCALE GENOMIC DNA]</scope>
    <source>
        <strain evidence="17">JCM 12662</strain>
    </source>
</reference>
<dbReference type="SUPFAM" id="SSF52374">
    <property type="entry name" value="Nucleotidylyl transferase"/>
    <property type="match status" value="1"/>
</dbReference>
<keyword evidence="17" id="KW-1185">Reference proteome</keyword>
<sequence length="319" mass="36830">MEIKRDHHPYKESDIYGGDIVLILGFFDGVHKGHQEVIKTGIQIAKERGLKSAVMTFNRHPAFVYRSFDPDKHMYLTPLDRKEQLMEQLGVDILYEVDFTSSFGSLTPQQFVDDYIVGWHAKVIVAGFDYTYGKAHEANMDTLSVYAKGRFEIVTVKQKSLDDEKISSTRIRRYISEGRMAEANELLGYIYEISGFVIHGDARGRDLGYPTANVYPHPYVMVPKRGVYAVKMWVNGQWHDGMASIGYNPTFGHRPNYSIEVHIFDFSEQIYGEDVRIKWVHYLRDEIKFNSAEDLIVRLEQDELESKECLASIKHDDII</sequence>
<accession>A0ABP3HG21</accession>
<dbReference type="InterPro" id="IPR015864">
    <property type="entry name" value="FAD_synthase"/>
</dbReference>
<dbReference type="Gene3D" id="3.40.50.620">
    <property type="entry name" value="HUPs"/>
    <property type="match status" value="1"/>
</dbReference>
<dbReference type="Pfam" id="PF06574">
    <property type="entry name" value="FAD_syn"/>
    <property type="match status" value="1"/>
</dbReference>
<keyword evidence="3 14" id="KW-0285">Flavoprotein</keyword>
<comment type="catalytic activity">
    <reaction evidence="12 14">
        <text>riboflavin + ATP = FMN + ADP + H(+)</text>
        <dbReference type="Rhea" id="RHEA:14357"/>
        <dbReference type="ChEBI" id="CHEBI:15378"/>
        <dbReference type="ChEBI" id="CHEBI:30616"/>
        <dbReference type="ChEBI" id="CHEBI:57986"/>
        <dbReference type="ChEBI" id="CHEBI:58210"/>
        <dbReference type="ChEBI" id="CHEBI:456216"/>
        <dbReference type="EC" id="2.7.1.26"/>
    </reaction>
</comment>
<dbReference type="EC" id="2.7.7.2" evidence="14"/>
<dbReference type="InterPro" id="IPR023468">
    <property type="entry name" value="Riboflavin_kinase"/>
</dbReference>
<dbReference type="Proteomes" id="UP001501166">
    <property type="component" value="Unassembled WGS sequence"/>
</dbReference>
<keyword evidence="9 14" id="KW-0274">FAD</keyword>
<dbReference type="PANTHER" id="PTHR22749:SF6">
    <property type="entry name" value="RIBOFLAVIN KINASE"/>
    <property type="match status" value="1"/>
</dbReference>
<evidence type="ECO:0000256" key="12">
    <source>
        <dbReference type="ARBA" id="ARBA00047880"/>
    </source>
</evidence>
<keyword evidence="11" id="KW-0511">Multifunctional enzyme</keyword>
<comment type="pathway">
    <text evidence="1 14">Cofactor biosynthesis; FAD biosynthesis; FAD from FMN: step 1/1.</text>
</comment>
<evidence type="ECO:0000256" key="2">
    <source>
        <dbReference type="ARBA" id="ARBA00005201"/>
    </source>
</evidence>
<evidence type="ECO:0000256" key="1">
    <source>
        <dbReference type="ARBA" id="ARBA00004726"/>
    </source>
</evidence>
<dbReference type="InterPro" id="IPR015865">
    <property type="entry name" value="Riboflavin_kinase_bac/euk"/>
</dbReference>
<organism evidence="16 17">
    <name type="scientific">Alkalibacterium iburiense</name>
    <dbReference type="NCBI Taxonomy" id="290589"/>
    <lineage>
        <taxon>Bacteria</taxon>
        <taxon>Bacillati</taxon>
        <taxon>Bacillota</taxon>
        <taxon>Bacilli</taxon>
        <taxon>Lactobacillales</taxon>
        <taxon>Carnobacteriaceae</taxon>
        <taxon>Alkalibacterium</taxon>
    </lineage>
</organism>
<keyword evidence="6 14" id="KW-0548">Nucleotidyltransferase</keyword>
<name>A0ABP3HG21_9LACT</name>
<evidence type="ECO:0000313" key="17">
    <source>
        <dbReference type="Proteomes" id="UP001501166"/>
    </source>
</evidence>
<evidence type="ECO:0000256" key="4">
    <source>
        <dbReference type="ARBA" id="ARBA00022643"/>
    </source>
</evidence>
<keyword evidence="7 14" id="KW-0547">Nucleotide-binding</keyword>
<dbReference type="SUPFAM" id="SSF82114">
    <property type="entry name" value="Riboflavin kinase-like"/>
    <property type="match status" value="1"/>
</dbReference>
<evidence type="ECO:0000256" key="14">
    <source>
        <dbReference type="PIRNR" id="PIRNR004491"/>
    </source>
</evidence>
<evidence type="ECO:0000256" key="5">
    <source>
        <dbReference type="ARBA" id="ARBA00022679"/>
    </source>
</evidence>
<evidence type="ECO:0000256" key="6">
    <source>
        <dbReference type="ARBA" id="ARBA00022695"/>
    </source>
</evidence>
<feature type="domain" description="Riboflavin kinase" evidence="15">
    <location>
        <begin position="186"/>
        <end position="311"/>
    </location>
</feature>
<evidence type="ECO:0000256" key="9">
    <source>
        <dbReference type="ARBA" id="ARBA00022827"/>
    </source>
</evidence>
<comment type="caution">
    <text evidence="16">The sequence shown here is derived from an EMBL/GenBank/DDBJ whole genome shotgun (WGS) entry which is preliminary data.</text>
</comment>
<dbReference type="PIRSF" id="PIRSF004491">
    <property type="entry name" value="FAD_Synth"/>
    <property type="match status" value="1"/>
</dbReference>
<dbReference type="EMBL" id="BAAACW010000144">
    <property type="protein sequence ID" value="GAA0369953.1"/>
    <property type="molecule type" value="Genomic_DNA"/>
</dbReference>
<evidence type="ECO:0000256" key="7">
    <source>
        <dbReference type="ARBA" id="ARBA00022741"/>
    </source>
</evidence>
<dbReference type="NCBIfam" id="TIGR00083">
    <property type="entry name" value="ribF"/>
    <property type="match status" value="1"/>
</dbReference>
<keyword evidence="8 14" id="KW-0418">Kinase</keyword>
<dbReference type="RefSeq" id="WP_343756607.1">
    <property type="nucleotide sequence ID" value="NZ_BAAACW010000144.1"/>
</dbReference>
<evidence type="ECO:0000256" key="8">
    <source>
        <dbReference type="ARBA" id="ARBA00022777"/>
    </source>
</evidence>
<dbReference type="Pfam" id="PF01687">
    <property type="entry name" value="Flavokinase"/>
    <property type="match status" value="1"/>
</dbReference>
<evidence type="ECO:0000259" key="15">
    <source>
        <dbReference type="SMART" id="SM00904"/>
    </source>
</evidence>
<dbReference type="Gene3D" id="2.40.30.30">
    <property type="entry name" value="Riboflavin kinase-like"/>
    <property type="match status" value="1"/>
</dbReference>
<keyword evidence="4 14" id="KW-0288">FMN</keyword>
<keyword evidence="10 14" id="KW-0067">ATP-binding</keyword>
<evidence type="ECO:0000256" key="13">
    <source>
        <dbReference type="ARBA" id="ARBA00049494"/>
    </source>
</evidence>
<dbReference type="CDD" id="cd02064">
    <property type="entry name" value="FAD_synthetase_N"/>
    <property type="match status" value="1"/>
</dbReference>
<dbReference type="InterPro" id="IPR023465">
    <property type="entry name" value="Riboflavin_kinase_dom_sf"/>
</dbReference>
<dbReference type="SMART" id="SM00904">
    <property type="entry name" value="Flavokinase"/>
    <property type="match status" value="1"/>
</dbReference>